<dbReference type="AlphaFoldDB" id="A0A197JI04"/>
<dbReference type="Proteomes" id="UP000078512">
    <property type="component" value="Unassembled WGS sequence"/>
</dbReference>
<keyword evidence="2" id="KW-1185">Reference proteome</keyword>
<accession>A0A197JI04</accession>
<evidence type="ECO:0000313" key="2">
    <source>
        <dbReference type="Proteomes" id="UP000078512"/>
    </source>
</evidence>
<evidence type="ECO:0000313" key="1">
    <source>
        <dbReference type="EMBL" id="OAQ24618.1"/>
    </source>
</evidence>
<dbReference type="EMBL" id="KV442091">
    <property type="protein sequence ID" value="OAQ24618.1"/>
    <property type="molecule type" value="Genomic_DNA"/>
</dbReference>
<gene>
    <name evidence="1" type="ORF">K457DRAFT_81843</name>
</gene>
<organism evidence="1 2">
    <name type="scientific">Linnemannia elongata AG-77</name>
    <dbReference type="NCBI Taxonomy" id="1314771"/>
    <lineage>
        <taxon>Eukaryota</taxon>
        <taxon>Fungi</taxon>
        <taxon>Fungi incertae sedis</taxon>
        <taxon>Mucoromycota</taxon>
        <taxon>Mortierellomycotina</taxon>
        <taxon>Mortierellomycetes</taxon>
        <taxon>Mortierellales</taxon>
        <taxon>Mortierellaceae</taxon>
        <taxon>Linnemannia</taxon>
    </lineage>
</organism>
<proteinExistence type="predicted"/>
<sequence>MAEYLGLPQVIINSSGKERVSRFVSLGVVLYLLDWPNRLKESNILFDIPLSSPSTLFNHILVDIHRRWKHLLLWDHVLWP</sequence>
<protein>
    <submittedName>
        <fullName evidence="1">Uncharacterized protein</fullName>
    </submittedName>
</protein>
<reference evidence="1 2" key="1">
    <citation type="submission" date="2016-05" db="EMBL/GenBank/DDBJ databases">
        <title>Genome sequencing reveals origins of a unique bacterial endosymbiosis in the earliest lineages of terrestrial Fungi.</title>
        <authorList>
            <consortium name="DOE Joint Genome Institute"/>
            <person name="Uehling J."/>
            <person name="Gryganskyi A."/>
            <person name="Hameed K."/>
            <person name="Tschaplinski T."/>
            <person name="Misztal P."/>
            <person name="Wu S."/>
            <person name="Desiro A."/>
            <person name="Vande Pol N."/>
            <person name="Du Z.-Y."/>
            <person name="Zienkiewicz A."/>
            <person name="Zienkiewicz K."/>
            <person name="Morin E."/>
            <person name="Tisserant E."/>
            <person name="Splivallo R."/>
            <person name="Hainaut M."/>
            <person name="Henrissat B."/>
            <person name="Ohm R."/>
            <person name="Kuo A."/>
            <person name="Yan J."/>
            <person name="Lipzen A."/>
            <person name="Nolan M."/>
            <person name="Labutti K."/>
            <person name="Barry K."/>
            <person name="Goldstein A."/>
            <person name="Labbe J."/>
            <person name="Schadt C."/>
            <person name="Tuskan G."/>
            <person name="Grigoriev I."/>
            <person name="Martin F."/>
            <person name="Vilgalys R."/>
            <person name="Bonito G."/>
        </authorList>
    </citation>
    <scope>NUCLEOTIDE SEQUENCE [LARGE SCALE GENOMIC DNA]</scope>
    <source>
        <strain evidence="1 2">AG-77</strain>
    </source>
</reference>
<name>A0A197JI04_9FUNG</name>